<name>A0AAY5JZN9_ESOLU</name>
<proteinExistence type="predicted"/>
<evidence type="ECO:0000313" key="2">
    <source>
        <dbReference type="Ensembl" id="ENSELUP00000082204.1"/>
    </source>
</evidence>
<accession>A0AAY5JZN9</accession>
<dbReference type="AlphaFoldDB" id="A0AAY5JZN9"/>
<organism evidence="2 3">
    <name type="scientific">Esox lucius</name>
    <name type="common">Northern pike</name>
    <dbReference type="NCBI Taxonomy" id="8010"/>
    <lineage>
        <taxon>Eukaryota</taxon>
        <taxon>Metazoa</taxon>
        <taxon>Chordata</taxon>
        <taxon>Craniata</taxon>
        <taxon>Vertebrata</taxon>
        <taxon>Euteleostomi</taxon>
        <taxon>Actinopterygii</taxon>
        <taxon>Neopterygii</taxon>
        <taxon>Teleostei</taxon>
        <taxon>Protacanthopterygii</taxon>
        <taxon>Esociformes</taxon>
        <taxon>Esocidae</taxon>
        <taxon>Esox</taxon>
    </lineage>
</organism>
<protein>
    <submittedName>
        <fullName evidence="2">Mirror-image polydactyly 1</fullName>
    </submittedName>
</protein>
<dbReference type="PANTHER" id="PTHR22089">
    <property type="entry name" value="MIRROR-IMAGE POLYDACTYLY GENE 1 PROTEIN"/>
    <property type="match status" value="1"/>
</dbReference>
<reference evidence="2" key="3">
    <citation type="submission" date="2025-09" db="UniProtKB">
        <authorList>
            <consortium name="Ensembl"/>
        </authorList>
    </citation>
    <scope>IDENTIFICATION</scope>
</reference>
<reference evidence="2" key="2">
    <citation type="submission" date="2025-08" db="UniProtKB">
        <authorList>
            <consortium name="Ensembl"/>
        </authorList>
    </citation>
    <scope>IDENTIFICATION</scope>
</reference>
<feature type="coiled-coil region" evidence="1">
    <location>
        <begin position="122"/>
        <end position="197"/>
    </location>
</feature>
<keyword evidence="1" id="KW-0175">Coiled coil</keyword>
<dbReference type="PANTHER" id="PTHR22089:SF2">
    <property type="entry name" value="MIRROR-IMAGE POLYDACTYLY GENE 1 PROTEIN"/>
    <property type="match status" value="1"/>
</dbReference>
<evidence type="ECO:0000256" key="1">
    <source>
        <dbReference type="SAM" id="Coils"/>
    </source>
</evidence>
<dbReference type="InterPro" id="IPR026175">
    <property type="entry name" value="MIPOL1"/>
</dbReference>
<reference evidence="2 3" key="1">
    <citation type="submission" date="2020-02" db="EMBL/GenBank/DDBJ databases">
        <title>Esox lucius (northern pike) genome, fEsoLuc1, primary haplotype.</title>
        <authorList>
            <person name="Myers G."/>
            <person name="Karagic N."/>
            <person name="Meyer A."/>
            <person name="Pippel M."/>
            <person name="Reichard M."/>
            <person name="Winkler S."/>
            <person name="Tracey A."/>
            <person name="Sims Y."/>
            <person name="Howe K."/>
            <person name="Rhie A."/>
            <person name="Formenti G."/>
            <person name="Durbin R."/>
            <person name="Fedrigo O."/>
            <person name="Jarvis E.D."/>
        </authorList>
    </citation>
    <scope>NUCLEOTIDE SEQUENCE [LARGE SCALE GENOMIC DNA]</scope>
</reference>
<keyword evidence="3" id="KW-1185">Reference proteome</keyword>
<evidence type="ECO:0000313" key="3">
    <source>
        <dbReference type="Proteomes" id="UP000265140"/>
    </source>
</evidence>
<dbReference type="Ensembl" id="ENSELUT00000111127.1">
    <property type="protein sequence ID" value="ENSELUP00000082204.1"/>
    <property type="gene ID" value="ENSELUG00000003145.3"/>
</dbReference>
<sequence length="278" mass="31741">NKKSFPSESGTDRITHSNHKSKLDFSTEIYQAQRDRDQAVMARLRLANEERDEALLRAKHLQQPIVAELEIVCGCVCQDLEELLNRVNNADSALGIDRSGAVIVDRLQKARERRKKIIAEEMNAVIEERDNALARCQRLEQDLVQAREQSQTSANNSRHLTAENNQELVLKAIRRERDRALERSQQLEEEIQTLRAFIPHTLPSSMPPSLPLFFCPPYFSPLVSKSPPPPQHLGFQAHSAFSHVFRSLTLVSLSWRRLERLVEVLRKKVGTGSVRTVI</sequence>
<dbReference type="GeneTree" id="ENSGT00390000017800"/>
<dbReference type="Proteomes" id="UP000265140">
    <property type="component" value="Chromosome 15"/>
</dbReference>